<dbReference type="InterPro" id="IPR041492">
    <property type="entry name" value="HAD_2"/>
</dbReference>
<accession>A0A558HHU3</accession>
<dbReference type="Proteomes" id="UP000319941">
    <property type="component" value="Unassembled WGS sequence"/>
</dbReference>
<dbReference type="SUPFAM" id="SSF56784">
    <property type="entry name" value="HAD-like"/>
    <property type="match status" value="1"/>
</dbReference>
<dbReference type="InterPro" id="IPR006439">
    <property type="entry name" value="HAD-SF_hydro_IA"/>
</dbReference>
<dbReference type="PRINTS" id="PR00413">
    <property type="entry name" value="HADHALOGNASE"/>
</dbReference>
<sequence length="249" mass="26251">MNGDDHRSVSGQPSATRTVLQQVIFDCDGVLVDSEVLAEQVLTQQLAKWLPDLDAETELRAALGMTTDAILAHLEAMSAHQLPEQALERIDSAIESRLADELVAIDGVAELLEQLSLQGMAMAIVSNSSARRVKASLAATGLDRWLGSVPLFTAEQVAVPKPAPDVYQLALRRLGRDVSECVVVEDSLAGVTAAVAAGLRVIGFTGAGHIPPGHDHSQRGVGAWQSTASMAEVSSLISSLLTDDALAKE</sequence>
<reference evidence="5 6" key="1">
    <citation type="submission" date="2019-07" db="EMBL/GenBank/DDBJ databases">
        <title>Diversity of Bacteria from Kongsfjorden, Arctic.</title>
        <authorList>
            <person name="Yu Y."/>
        </authorList>
    </citation>
    <scope>NUCLEOTIDE SEQUENCE [LARGE SCALE GENOMIC DNA]</scope>
    <source>
        <strain evidence="5 6">SM1923</strain>
    </source>
</reference>
<evidence type="ECO:0000313" key="6">
    <source>
        <dbReference type="Proteomes" id="UP000319941"/>
    </source>
</evidence>
<keyword evidence="6" id="KW-1185">Reference proteome</keyword>
<name>A0A558HHU3_9GAMM</name>
<dbReference type="Gene3D" id="3.40.50.1000">
    <property type="entry name" value="HAD superfamily/HAD-like"/>
    <property type="match status" value="1"/>
</dbReference>
<comment type="similarity">
    <text evidence="2">Belongs to the HAD-like hydrolase superfamily. CbbY/CbbZ/Gph/YieH family.</text>
</comment>
<dbReference type="SFLD" id="SFLDG01129">
    <property type="entry name" value="C1.5:_HAD__Beta-PGM__Phosphata"/>
    <property type="match status" value="1"/>
</dbReference>
<dbReference type="PANTHER" id="PTHR46193">
    <property type="entry name" value="6-PHOSPHOGLUCONATE PHOSPHATASE"/>
    <property type="match status" value="1"/>
</dbReference>
<dbReference type="NCBIfam" id="TIGR01509">
    <property type="entry name" value="HAD-SF-IA-v3"/>
    <property type="match status" value="1"/>
</dbReference>
<comment type="cofactor">
    <cofactor evidence="1">
        <name>Mg(2+)</name>
        <dbReference type="ChEBI" id="CHEBI:18420"/>
    </cofactor>
</comment>
<dbReference type="GO" id="GO:0003824">
    <property type="term" value="F:catalytic activity"/>
    <property type="evidence" value="ECO:0007669"/>
    <property type="project" value="UniProtKB-ARBA"/>
</dbReference>
<dbReference type="AlphaFoldDB" id="A0A558HHU3"/>
<dbReference type="EMBL" id="VNFH01000009">
    <property type="protein sequence ID" value="TVU68704.1"/>
    <property type="molecule type" value="Genomic_DNA"/>
</dbReference>
<dbReference type="InterPro" id="IPR051600">
    <property type="entry name" value="Beta-PGM-like"/>
</dbReference>
<evidence type="ECO:0000256" key="2">
    <source>
        <dbReference type="ARBA" id="ARBA00006171"/>
    </source>
</evidence>
<dbReference type="InterPro" id="IPR023198">
    <property type="entry name" value="PGP-like_dom2"/>
</dbReference>
<keyword evidence="4" id="KW-0460">Magnesium</keyword>
<dbReference type="Gene3D" id="1.10.150.240">
    <property type="entry name" value="Putative phosphatase, domain 2"/>
    <property type="match status" value="1"/>
</dbReference>
<dbReference type="PANTHER" id="PTHR46193:SF10">
    <property type="entry name" value="6-PHOSPHOGLUCONATE PHOSPHATASE"/>
    <property type="match status" value="1"/>
</dbReference>
<evidence type="ECO:0000313" key="5">
    <source>
        <dbReference type="EMBL" id="TVU68704.1"/>
    </source>
</evidence>
<evidence type="ECO:0000256" key="4">
    <source>
        <dbReference type="ARBA" id="ARBA00022842"/>
    </source>
</evidence>
<dbReference type="InterPro" id="IPR023214">
    <property type="entry name" value="HAD_sf"/>
</dbReference>
<dbReference type="OrthoDB" id="9800058at2"/>
<dbReference type="Pfam" id="PF13419">
    <property type="entry name" value="HAD_2"/>
    <property type="match status" value="1"/>
</dbReference>
<keyword evidence="3" id="KW-0479">Metal-binding</keyword>
<dbReference type="InterPro" id="IPR036412">
    <property type="entry name" value="HAD-like_sf"/>
</dbReference>
<dbReference type="GO" id="GO:0046872">
    <property type="term" value="F:metal ion binding"/>
    <property type="evidence" value="ECO:0007669"/>
    <property type="project" value="UniProtKB-KW"/>
</dbReference>
<dbReference type="RefSeq" id="WP_088742424.1">
    <property type="nucleotide sequence ID" value="NZ_CAWOWR010000147.1"/>
</dbReference>
<proteinExistence type="inferred from homology"/>
<dbReference type="SFLD" id="SFLDS00003">
    <property type="entry name" value="Haloacid_Dehalogenase"/>
    <property type="match status" value="1"/>
</dbReference>
<gene>
    <name evidence="5" type="ORF">FQP86_12980</name>
</gene>
<evidence type="ECO:0000256" key="1">
    <source>
        <dbReference type="ARBA" id="ARBA00001946"/>
    </source>
</evidence>
<dbReference type="STRING" id="553385.GCA_000591415_01484"/>
<protein>
    <submittedName>
        <fullName evidence="5">HAD family phosphatase</fullName>
    </submittedName>
</protein>
<comment type="caution">
    <text evidence="5">The sequence shown here is derived from an EMBL/GenBank/DDBJ whole genome shotgun (WGS) entry which is preliminary data.</text>
</comment>
<evidence type="ECO:0000256" key="3">
    <source>
        <dbReference type="ARBA" id="ARBA00022723"/>
    </source>
</evidence>
<organism evidence="5 6">
    <name type="scientific">Cobetia crustatorum</name>
    <dbReference type="NCBI Taxonomy" id="553385"/>
    <lineage>
        <taxon>Bacteria</taxon>
        <taxon>Pseudomonadati</taxon>
        <taxon>Pseudomonadota</taxon>
        <taxon>Gammaproteobacteria</taxon>
        <taxon>Oceanospirillales</taxon>
        <taxon>Halomonadaceae</taxon>
        <taxon>Cobetia</taxon>
    </lineage>
</organism>